<dbReference type="OrthoDB" id="10557375at2759"/>
<evidence type="ECO:0000313" key="4">
    <source>
        <dbReference type="RefSeq" id="XP_034230784.1"/>
    </source>
</evidence>
<keyword evidence="2" id="KW-0472">Membrane</keyword>
<sequence>MKADSTYTHPQNIIRLFSLNIILVSISLNREISAFIGFVLFPFLKDFSFCLEDSTNELLKHEKMSAKNTAVLLKNHEIAYQLVTDFVNVSKNEKHLGESLTHIRKLEREKDLLETKIRRGEEITAELREESSNLRSQLLDKQNEVPLLAQDGEMLKEKLRELLIDENVVKTEKEQQHNSVILTKDQYKKFVGCHIRLLERDDHGHTYIFKFENSPPGSTETLPPKSAKVYQSLKKEWKLLETNPILPNFELLSKTLSETQDIQGLLRLLNTTLKQQAKQHSKGREI</sequence>
<keyword evidence="3" id="KW-1185">Reference proteome</keyword>
<accession>A0A6P8ZGV9</accession>
<protein>
    <submittedName>
        <fullName evidence="4">Uncharacterized protein LOC117639330 isoform X1</fullName>
    </submittedName>
</protein>
<name>A0A6P8ZGV9_THRPL</name>
<dbReference type="InParanoid" id="A0A6P8ZGV9"/>
<evidence type="ECO:0000256" key="2">
    <source>
        <dbReference type="SAM" id="Phobius"/>
    </source>
</evidence>
<reference evidence="4" key="1">
    <citation type="submission" date="2025-08" db="UniProtKB">
        <authorList>
            <consortium name="RefSeq"/>
        </authorList>
    </citation>
    <scope>IDENTIFICATION</scope>
    <source>
        <tissue evidence="4">Total insect</tissue>
    </source>
</reference>
<dbReference type="KEGG" id="tpal:117639330"/>
<keyword evidence="1" id="KW-0175">Coiled coil</keyword>
<evidence type="ECO:0000313" key="3">
    <source>
        <dbReference type="Proteomes" id="UP000515158"/>
    </source>
</evidence>
<evidence type="ECO:0000256" key="1">
    <source>
        <dbReference type="SAM" id="Coils"/>
    </source>
</evidence>
<dbReference type="GeneID" id="117639330"/>
<organism evidence="4">
    <name type="scientific">Thrips palmi</name>
    <name type="common">Melon thrips</name>
    <dbReference type="NCBI Taxonomy" id="161013"/>
    <lineage>
        <taxon>Eukaryota</taxon>
        <taxon>Metazoa</taxon>
        <taxon>Ecdysozoa</taxon>
        <taxon>Arthropoda</taxon>
        <taxon>Hexapoda</taxon>
        <taxon>Insecta</taxon>
        <taxon>Pterygota</taxon>
        <taxon>Neoptera</taxon>
        <taxon>Paraneoptera</taxon>
        <taxon>Thysanoptera</taxon>
        <taxon>Terebrantia</taxon>
        <taxon>Thripoidea</taxon>
        <taxon>Thripidae</taxon>
        <taxon>Thrips</taxon>
    </lineage>
</organism>
<feature type="transmembrane region" description="Helical" evidence="2">
    <location>
        <begin position="21"/>
        <end position="44"/>
    </location>
</feature>
<keyword evidence="2" id="KW-0812">Transmembrane</keyword>
<dbReference type="AlphaFoldDB" id="A0A6P8ZGV9"/>
<dbReference type="RefSeq" id="XP_034230784.1">
    <property type="nucleotide sequence ID" value="XM_034374893.1"/>
</dbReference>
<dbReference type="Proteomes" id="UP000515158">
    <property type="component" value="Unplaced"/>
</dbReference>
<proteinExistence type="predicted"/>
<feature type="coiled-coil region" evidence="1">
    <location>
        <begin position="103"/>
        <end position="144"/>
    </location>
</feature>
<gene>
    <name evidence="4" type="primary">LOC117639330</name>
</gene>
<keyword evidence="2" id="KW-1133">Transmembrane helix</keyword>